<dbReference type="NCBIfam" id="TIGR00154">
    <property type="entry name" value="ispE"/>
    <property type="match status" value="1"/>
</dbReference>
<evidence type="ECO:0000256" key="4">
    <source>
        <dbReference type="ARBA" id="ARBA00022679"/>
    </source>
</evidence>
<dbReference type="Gene3D" id="3.30.230.10">
    <property type="match status" value="1"/>
</dbReference>
<keyword evidence="8 10" id="KW-0414">Isoprene biosynthesis</keyword>
<dbReference type="SUPFAM" id="SSF55060">
    <property type="entry name" value="GHMP Kinase, C-terminal domain"/>
    <property type="match status" value="1"/>
</dbReference>
<dbReference type="GO" id="GO:0019288">
    <property type="term" value="P:isopentenyl diphosphate biosynthetic process, methylerythritol 4-phosphate pathway"/>
    <property type="evidence" value="ECO:0007669"/>
    <property type="project" value="UniProtKB-UniRule"/>
</dbReference>
<dbReference type="GO" id="GO:0050515">
    <property type="term" value="F:4-(cytidine 5'-diphospho)-2-C-methyl-D-erythritol kinase activity"/>
    <property type="evidence" value="ECO:0007669"/>
    <property type="project" value="UniProtKB-UniRule"/>
</dbReference>
<dbReference type="HAMAP" id="MF_00061">
    <property type="entry name" value="IspE"/>
    <property type="match status" value="1"/>
</dbReference>
<dbReference type="Gene3D" id="3.30.70.890">
    <property type="entry name" value="GHMP kinase, C-terminal domain"/>
    <property type="match status" value="1"/>
</dbReference>
<dbReference type="PANTHER" id="PTHR43527">
    <property type="entry name" value="4-DIPHOSPHOCYTIDYL-2-C-METHYL-D-ERYTHRITOL KINASE, CHLOROPLASTIC"/>
    <property type="match status" value="1"/>
</dbReference>
<dbReference type="Pfam" id="PF08544">
    <property type="entry name" value="GHMP_kinases_C"/>
    <property type="match status" value="1"/>
</dbReference>
<dbReference type="Pfam" id="PF00288">
    <property type="entry name" value="GHMP_kinases_N"/>
    <property type="match status" value="1"/>
</dbReference>
<evidence type="ECO:0000256" key="2">
    <source>
        <dbReference type="ARBA" id="ARBA00012052"/>
    </source>
</evidence>
<evidence type="ECO:0000259" key="12">
    <source>
        <dbReference type="Pfam" id="PF08544"/>
    </source>
</evidence>
<reference evidence="13" key="1">
    <citation type="submission" date="2022-06" db="EMBL/GenBank/DDBJ databases">
        <title>New Polynucleobacter species.</title>
        <authorList>
            <person name="Hahn M.W."/>
        </authorList>
    </citation>
    <scope>NUCLEOTIDE SEQUENCE</scope>
    <source>
        <strain evidence="13">UK-FUSCHL-C3</strain>
    </source>
</reference>
<dbReference type="EMBL" id="CP099959">
    <property type="protein sequence ID" value="XCC57596.1"/>
    <property type="molecule type" value="Genomic_DNA"/>
</dbReference>
<dbReference type="InterPro" id="IPR013750">
    <property type="entry name" value="GHMP_kinase_C_dom"/>
</dbReference>
<dbReference type="InterPro" id="IPR006204">
    <property type="entry name" value="GHMP_kinase_N_dom"/>
</dbReference>
<dbReference type="NCBIfam" id="NF011202">
    <property type="entry name" value="PRK14608.1"/>
    <property type="match status" value="1"/>
</dbReference>
<feature type="binding site" evidence="10">
    <location>
        <begin position="95"/>
        <end position="105"/>
    </location>
    <ligand>
        <name>ATP</name>
        <dbReference type="ChEBI" id="CHEBI:30616"/>
    </ligand>
</feature>
<gene>
    <name evidence="10 13" type="primary">ispE</name>
    <name evidence="13" type="ORF">NKE59_08930</name>
</gene>
<dbReference type="InterPro" id="IPR036554">
    <property type="entry name" value="GHMP_kinase_C_sf"/>
</dbReference>
<evidence type="ECO:0000256" key="7">
    <source>
        <dbReference type="ARBA" id="ARBA00022840"/>
    </source>
</evidence>
<evidence type="ECO:0000256" key="9">
    <source>
        <dbReference type="ARBA" id="ARBA00032554"/>
    </source>
</evidence>
<evidence type="ECO:0000313" key="13">
    <source>
        <dbReference type="EMBL" id="XCC57596.1"/>
    </source>
</evidence>
<name>A0AAU8A1R4_9BURK</name>
<accession>A0AAU8A1R4</accession>
<evidence type="ECO:0000256" key="3">
    <source>
        <dbReference type="ARBA" id="ARBA00017473"/>
    </source>
</evidence>
<proteinExistence type="inferred from homology"/>
<evidence type="ECO:0000256" key="6">
    <source>
        <dbReference type="ARBA" id="ARBA00022777"/>
    </source>
</evidence>
<comment type="catalytic activity">
    <reaction evidence="10">
        <text>4-CDP-2-C-methyl-D-erythritol + ATP = 4-CDP-2-C-methyl-D-erythritol 2-phosphate + ADP + H(+)</text>
        <dbReference type="Rhea" id="RHEA:18437"/>
        <dbReference type="ChEBI" id="CHEBI:15378"/>
        <dbReference type="ChEBI" id="CHEBI:30616"/>
        <dbReference type="ChEBI" id="CHEBI:57823"/>
        <dbReference type="ChEBI" id="CHEBI:57919"/>
        <dbReference type="ChEBI" id="CHEBI:456216"/>
        <dbReference type="EC" id="2.7.1.148"/>
    </reaction>
</comment>
<dbReference type="GO" id="GO:0016114">
    <property type="term" value="P:terpenoid biosynthetic process"/>
    <property type="evidence" value="ECO:0007669"/>
    <property type="project" value="UniProtKB-UniRule"/>
</dbReference>
<keyword evidence="7 10" id="KW-0067">ATP-binding</keyword>
<dbReference type="SUPFAM" id="SSF54211">
    <property type="entry name" value="Ribosomal protein S5 domain 2-like"/>
    <property type="match status" value="1"/>
</dbReference>
<dbReference type="InterPro" id="IPR004424">
    <property type="entry name" value="IspE"/>
</dbReference>
<comment type="pathway">
    <text evidence="10">Isoprenoid biosynthesis; isopentenyl diphosphate biosynthesis via DXP pathway; isopentenyl diphosphate from 1-deoxy-D-xylulose 5-phosphate: step 3/6.</text>
</comment>
<evidence type="ECO:0000256" key="1">
    <source>
        <dbReference type="ARBA" id="ARBA00009684"/>
    </source>
</evidence>
<keyword evidence="6 10" id="KW-0418">Kinase</keyword>
<keyword evidence="5 10" id="KW-0547">Nucleotide-binding</keyword>
<dbReference type="InterPro" id="IPR014721">
    <property type="entry name" value="Ribsml_uS5_D2-typ_fold_subgr"/>
</dbReference>
<protein>
    <recommendedName>
        <fullName evidence="3 10">4-diphosphocytidyl-2-C-methyl-D-erythritol kinase</fullName>
        <shortName evidence="10">CMK</shortName>
        <ecNumber evidence="2 10">2.7.1.148</ecNumber>
    </recommendedName>
    <alternativeName>
        <fullName evidence="9 10">4-(cytidine-5'-diphospho)-2-C-methyl-D-erythritol kinase</fullName>
    </alternativeName>
</protein>
<dbReference type="GO" id="GO:0005524">
    <property type="term" value="F:ATP binding"/>
    <property type="evidence" value="ECO:0007669"/>
    <property type="project" value="UniProtKB-UniRule"/>
</dbReference>
<dbReference type="RefSeq" id="WP_353438645.1">
    <property type="nucleotide sequence ID" value="NZ_CP099959.1"/>
</dbReference>
<feature type="domain" description="GHMP kinase N-terminal" evidence="11">
    <location>
        <begin position="68"/>
        <end position="145"/>
    </location>
</feature>
<dbReference type="AlphaFoldDB" id="A0AAU8A1R4"/>
<organism evidence="13">
    <name type="scientific">Polynucleobacter sp. UK-FUSCHL-C3</name>
    <dbReference type="NCBI Taxonomy" id="2955208"/>
    <lineage>
        <taxon>Bacteria</taxon>
        <taxon>Pseudomonadati</taxon>
        <taxon>Pseudomonadota</taxon>
        <taxon>Betaproteobacteria</taxon>
        <taxon>Burkholderiales</taxon>
        <taxon>Burkholderiaceae</taxon>
        <taxon>Polynucleobacter</taxon>
    </lineage>
</organism>
<dbReference type="EC" id="2.7.1.148" evidence="2 10"/>
<dbReference type="PIRSF" id="PIRSF010376">
    <property type="entry name" value="IspE"/>
    <property type="match status" value="1"/>
</dbReference>
<evidence type="ECO:0000259" key="11">
    <source>
        <dbReference type="Pfam" id="PF00288"/>
    </source>
</evidence>
<feature type="active site" evidence="10">
    <location>
        <position position="12"/>
    </location>
</feature>
<keyword evidence="4 10" id="KW-0808">Transferase</keyword>
<dbReference type="InterPro" id="IPR020568">
    <property type="entry name" value="Ribosomal_Su5_D2-typ_SF"/>
</dbReference>
<evidence type="ECO:0000256" key="5">
    <source>
        <dbReference type="ARBA" id="ARBA00022741"/>
    </source>
</evidence>
<feature type="active site" evidence="10">
    <location>
        <position position="137"/>
    </location>
</feature>
<feature type="domain" description="GHMP kinase C-terminal" evidence="12">
    <location>
        <begin position="199"/>
        <end position="266"/>
    </location>
</feature>
<comment type="function">
    <text evidence="10">Catalyzes the phosphorylation of the position 2 hydroxy group of 4-diphosphocytidyl-2C-methyl-D-erythritol.</text>
</comment>
<sequence length="289" mass="31763">MTKKIELYAPAKINLFLHIIGQRDDGYHQLQSVFQLIDWYDTVSLELIEADEIVRPVGADGVNAENDLVVRAARILKKYASYPYGVKIHLEKNIPMGAGLGGGSSDAASVLIGLNHLWGLGLRQSELTHLGLQLGADIPFFLFGQNAFVEGIGEQLNRLDLPEEQFLVIFPGQSVATKDVFRDDTLTRNHAPITISDFLASSWKDPKFGNDLQPVASKICPEVNRALDWIAQQAPDSVKRMTGSGSCVFAAIPKTISAPEVDRMLQKLPSGWVGRLVRGLKQNPAYNSV</sequence>
<evidence type="ECO:0000256" key="8">
    <source>
        <dbReference type="ARBA" id="ARBA00023229"/>
    </source>
</evidence>
<comment type="similarity">
    <text evidence="1 10">Belongs to the GHMP kinase family. IspE subfamily.</text>
</comment>
<dbReference type="PANTHER" id="PTHR43527:SF2">
    <property type="entry name" value="4-DIPHOSPHOCYTIDYL-2-C-METHYL-D-ERYTHRITOL KINASE, CHLOROPLASTIC"/>
    <property type="match status" value="1"/>
</dbReference>
<evidence type="ECO:0000256" key="10">
    <source>
        <dbReference type="HAMAP-Rule" id="MF_00061"/>
    </source>
</evidence>